<feature type="domain" description="CSC1/OSCA1-like N-terminal transmembrane" evidence="2">
    <location>
        <begin position="35"/>
        <end position="196"/>
    </location>
</feature>
<dbReference type="GO" id="GO:0005886">
    <property type="term" value="C:plasma membrane"/>
    <property type="evidence" value="ECO:0007669"/>
    <property type="project" value="TreeGrafter"/>
</dbReference>
<keyword evidence="1" id="KW-1133">Transmembrane helix</keyword>
<evidence type="ECO:0000256" key="1">
    <source>
        <dbReference type="SAM" id="Phobius"/>
    </source>
</evidence>
<protein>
    <recommendedName>
        <fullName evidence="2">CSC1/OSCA1-like N-terminal transmembrane domain-containing protein</fullName>
    </recommendedName>
</protein>
<dbReference type="GO" id="GO:0005227">
    <property type="term" value="F:calcium-activated cation channel activity"/>
    <property type="evidence" value="ECO:0007669"/>
    <property type="project" value="InterPro"/>
</dbReference>
<dbReference type="AlphaFoldDB" id="A0A0J8RDY2"/>
<dbReference type="EMBL" id="DS016983">
    <property type="protein sequence ID" value="KMU83435.1"/>
    <property type="molecule type" value="Genomic_DNA"/>
</dbReference>
<feature type="transmembrane region" description="Helical" evidence="1">
    <location>
        <begin position="116"/>
        <end position="135"/>
    </location>
</feature>
<evidence type="ECO:0000313" key="3">
    <source>
        <dbReference type="EMBL" id="KMU83435.1"/>
    </source>
</evidence>
<dbReference type="InterPro" id="IPR032880">
    <property type="entry name" value="CSC1/OSCA1-like_N"/>
</dbReference>
<feature type="transmembrane region" description="Helical" evidence="1">
    <location>
        <begin position="35"/>
        <end position="56"/>
    </location>
</feature>
<dbReference type="Proteomes" id="UP000054563">
    <property type="component" value="Unassembled WGS sequence"/>
</dbReference>
<reference evidence="4" key="1">
    <citation type="journal article" date="2010" name="Genome Res.">
        <title>Population genomic sequencing of Coccidioides fungi reveals recent hybridization and transposon control.</title>
        <authorList>
            <person name="Neafsey D.E."/>
            <person name="Barker B.M."/>
            <person name="Sharpton T.J."/>
            <person name="Stajich J.E."/>
            <person name="Park D.J."/>
            <person name="Whiston E."/>
            <person name="Hung C.-Y."/>
            <person name="McMahan C."/>
            <person name="White J."/>
            <person name="Sykes S."/>
            <person name="Heiman D."/>
            <person name="Young S."/>
            <person name="Zeng Q."/>
            <person name="Abouelleil A."/>
            <person name="Aftuck L."/>
            <person name="Bessette D."/>
            <person name="Brown A."/>
            <person name="FitzGerald M."/>
            <person name="Lui A."/>
            <person name="Macdonald J.P."/>
            <person name="Priest M."/>
            <person name="Orbach M.J."/>
            <person name="Galgiani J.N."/>
            <person name="Kirkland T.N."/>
            <person name="Cole G.T."/>
            <person name="Birren B.W."/>
            <person name="Henn M.R."/>
            <person name="Taylor J.W."/>
            <person name="Rounsley S.D."/>
        </authorList>
    </citation>
    <scope>NUCLEOTIDE SEQUENCE [LARGE SCALE GENOMIC DNA]</scope>
    <source>
        <strain evidence="4">H538.4</strain>
    </source>
</reference>
<sequence length="257" mass="28505">MAAAASPSVTAAVSAALDAQSGTGQRSAGISISTFLASLATAIIVFAVEFLLFLALKGKLVRIYQPRTYLVPERERTAPSPPGLFQWIGPVFKTSNSEFIQKCGLDAYFFLRYLRMLLKIFIPLSLLILPTLLPVNKVDGRDRSFLHGASGARYNVTGLDQLAWGNVRPENSNRYWAHLILAVVVVVYVCAVFFDELRGYIRLRQAYLTSPQHRLRASATTVLVTSIPEKWLSIEALDNLFDVYPGGVRNIWLNTEP</sequence>
<organism evidence="3 4">
    <name type="scientific">Coccidioides immitis H538.4</name>
    <dbReference type="NCBI Taxonomy" id="396776"/>
    <lineage>
        <taxon>Eukaryota</taxon>
        <taxon>Fungi</taxon>
        <taxon>Dikarya</taxon>
        <taxon>Ascomycota</taxon>
        <taxon>Pezizomycotina</taxon>
        <taxon>Eurotiomycetes</taxon>
        <taxon>Eurotiomycetidae</taxon>
        <taxon>Onygenales</taxon>
        <taxon>Onygenaceae</taxon>
        <taxon>Coccidioides</taxon>
    </lineage>
</organism>
<accession>A0A0J8RDY2</accession>
<evidence type="ECO:0000313" key="4">
    <source>
        <dbReference type="Proteomes" id="UP000054563"/>
    </source>
</evidence>
<feature type="transmembrane region" description="Helical" evidence="1">
    <location>
        <begin position="175"/>
        <end position="194"/>
    </location>
</feature>
<dbReference type="PANTHER" id="PTHR13018">
    <property type="entry name" value="PROBABLE MEMBRANE PROTEIN DUF221-RELATED"/>
    <property type="match status" value="1"/>
</dbReference>
<keyword evidence="1" id="KW-0812">Transmembrane</keyword>
<proteinExistence type="predicted"/>
<dbReference type="Pfam" id="PF13967">
    <property type="entry name" value="RSN1_TM"/>
    <property type="match status" value="1"/>
</dbReference>
<name>A0A0J8RDY2_COCIT</name>
<dbReference type="STRING" id="396776.A0A0J8RDY2"/>
<gene>
    <name evidence="3" type="ORF">CIHG_01217</name>
</gene>
<keyword evidence="1" id="KW-0472">Membrane</keyword>
<dbReference type="VEuPathDB" id="FungiDB:CIHG_01217"/>
<dbReference type="PANTHER" id="PTHR13018:SF20">
    <property type="entry name" value="SPORULATION-SPECIFIC PROTEIN 75"/>
    <property type="match status" value="1"/>
</dbReference>
<dbReference type="InterPro" id="IPR045122">
    <property type="entry name" value="Csc1-like"/>
</dbReference>
<evidence type="ECO:0000259" key="2">
    <source>
        <dbReference type="Pfam" id="PF13967"/>
    </source>
</evidence>